<dbReference type="PROSITE" id="PS50178">
    <property type="entry name" value="ZF_FYVE"/>
    <property type="match status" value="1"/>
</dbReference>
<keyword evidence="8" id="KW-1185">Reference proteome</keyword>
<dbReference type="Proteomes" id="UP000019132">
    <property type="component" value="Unassembled WGS sequence"/>
</dbReference>
<dbReference type="EnsemblProtists" id="PYU1_T013410">
    <property type="protein sequence ID" value="PYU1_T013410"/>
    <property type="gene ID" value="PYU1_G013381"/>
</dbReference>
<sequence length="336" mass="37859">MATAPNADASSVADRFRALFSCCFQPSSAGDDDGSIYMSQQQMSARRMSLFRDDSTTEFLSGSVLGSNANGTPSSVEQAVVLAGYQHPPRWVKNELIDACTLCSDAFDLFNRKHHCRGCGLVYCGKCTSGTDRVIKFGFLEPVRLCQPCLAQAKLENAFYETHLPLLEAGEVLNKYGLLRKRAVQFKFIRAKSILQYQRIDIELRQFHGDIKAISLDMITDVREAALDKERPDLGFIITVGDQQHRFDAPSAHKRTQLVQAIQSARDVRNALIATEREKRAKLISQENEEIRKRADSLQQMEERKASFHEDRLRKRAEQRESLRAKYSLSSSTSAV</sequence>
<keyword evidence="2 4" id="KW-0863">Zinc-finger</keyword>
<dbReference type="OMA" id="CNVEFGL"/>
<dbReference type="VEuPathDB" id="FungiDB:PYU1_G013381"/>
<dbReference type="PANTHER" id="PTHR39490:SF8">
    <property type="entry name" value="ZINC FINGER FYVE DOMAIN-CONTAINING PROTEIN 21"/>
    <property type="match status" value="1"/>
</dbReference>
<proteinExistence type="predicted"/>
<dbReference type="Pfam" id="PF01363">
    <property type="entry name" value="FYVE"/>
    <property type="match status" value="1"/>
</dbReference>
<dbReference type="eggNOG" id="KOG1818">
    <property type="taxonomic scope" value="Eukaryota"/>
</dbReference>
<dbReference type="EMBL" id="GL376609">
    <property type="status" value="NOT_ANNOTATED_CDS"/>
    <property type="molecule type" value="Genomic_DNA"/>
</dbReference>
<dbReference type="SMART" id="SM00064">
    <property type="entry name" value="FYVE"/>
    <property type="match status" value="1"/>
</dbReference>
<dbReference type="PANTHER" id="PTHR39490">
    <property type="entry name" value="ARRESTIN DOMAIN-CONTAINING PROTEIN D"/>
    <property type="match status" value="1"/>
</dbReference>
<dbReference type="InterPro" id="IPR000306">
    <property type="entry name" value="Znf_FYVE"/>
</dbReference>
<keyword evidence="3" id="KW-0862">Zinc</keyword>
<keyword evidence="1" id="KW-0479">Metal-binding</keyword>
<evidence type="ECO:0000256" key="2">
    <source>
        <dbReference type="ARBA" id="ARBA00022771"/>
    </source>
</evidence>
<protein>
    <recommendedName>
        <fullName evidence="6">FYVE-type domain-containing protein</fullName>
    </recommendedName>
</protein>
<dbReference type="InterPro" id="IPR011011">
    <property type="entry name" value="Znf_FYVE_PHD"/>
</dbReference>
<name>K3X861_GLOUD</name>
<dbReference type="SUPFAM" id="SSF57903">
    <property type="entry name" value="FYVE/PHD zinc finger"/>
    <property type="match status" value="1"/>
</dbReference>
<dbReference type="GO" id="GO:0008270">
    <property type="term" value="F:zinc ion binding"/>
    <property type="evidence" value="ECO:0007669"/>
    <property type="project" value="UniProtKB-KW"/>
</dbReference>
<dbReference type="HOGENOM" id="CLU_901588_0_0_1"/>
<dbReference type="InParanoid" id="K3X861"/>
<evidence type="ECO:0000256" key="1">
    <source>
        <dbReference type="ARBA" id="ARBA00022723"/>
    </source>
</evidence>
<evidence type="ECO:0000313" key="7">
    <source>
        <dbReference type="EnsemblProtists" id="PYU1_T013410"/>
    </source>
</evidence>
<evidence type="ECO:0000256" key="5">
    <source>
        <dbReference type="SAM" id="MobiDB-lite"/>
    </source>
</evidence>
<dbReference type="AlphaFoldDB" id="K3X861"/>
<evidence type="ECO:0000256" key="4">
    <source>
        <dbReference type="PROSITE-ProRule" id="PRU00091"/>
    </source>
</evidence>
<accession>K3X861</accession>
<reference evidence="7" key="3">
    <citation type="submission" date="2015-02" db="UniProtKB">
        <authorList>
            <consortium name="EnsemblProtists"/>
        </authorList>
    </citation>
    <scope>IDENTIFICATION</scope>
    <source>
        <strain evidence="7">DAOM BR144</strain>
    </source>
</reference>
<feature type="compositionally biased region" description="Basic and acidic residues" evidence="5">
    <location>
        <begin position="291"/>
        <end position="324"/>
    </location>
</feature>
<dbReference type="InterPro" id="IPR017455">
    <property type="entry name" value="Znf_FYVE-rel"/>
</dbReference>
<evidence type="ECO:0000256" key="3">
    <source>
        <dbReference type="ARBA" id="ARBA00022833"/>
    </source>
</evidence>
<organism evidence="7 8">
    <name type="scientific">Globisporangium ultimum (strain ATCC 200006 / CBS 805.95 / DAOM BR144)</name>
    <name type="common">Pythium ultimum</name>
    <dbReference type="NCBI Taxonomy" id="431595"/>
    <lineage>
        <taxon>Eukaryota</taxon>
        <taxon>Sar</taxon>
        <taxon>Stramenopiles</taxon>
        <taxon>Oomycota</taxon>
        <taxon>Peronosporomycetes</taxon>
        <taxon>Pythiales</taxon>
        <taxon>Pythiaceae</taxon>
        <taxon>Globisporangium</taxon>
    </lineage>
</organism>
<feature type="domain" description="FYVE-type" evidence="6">
    <location>
        <begin position="94"/>
        <end position="154"/>
    </location>
</feature>
<reference evidence="8" key="2">
    <citation type="submission" date="2010-04" db="EMBL/GenBank/DDBJ databases">
        <authorList>
            <person name="Buell R."/>
            <person name="Hamilton J."/>
            <person name="Hostetler J."/>
        </authorList>
    </citation>
    <scope>NUCLEOTIDE SEQUENCE [LARGE SCALE GENOMIC DNA]</scope>
    <source>
        <strain evidence="8">DAOM:BR144</strain>
    </source>
</reference>
<evidence type="ECO:0000259" key="6">
    <source>
        <dbReference type="PROSITE" id="PS50178"/>
    </source>
</evidence>
<dbReference type="InterPro" id="IPR013083">
    <property type="entry name" value="Znf_RING/FYVE/PHD"/>
</dbReference>
<dbReference type="Gene3D" id="3.30.40.10">
    <property type="entry name" value="Zinc/RING finger domain, C3HC4 (zinc finger)"/>
    <property type="match status" value="1"/>
</dbReference>
<reference evidence="8" key="1">
    <citation type="journal article" date="2010" name="Genome Biol.">
        <title>Genome sequence of the necrotrophic plant pathogen Pythium ultimum reveals original pathogenicity mechanisms and effector repertoire.</title>
        <authorList>
            <person name="Levesque C.A."/>
            <person name="Brouwer H."/>
            <person name="Cano L."/>
            <person name="Hamilton J.P."/>
            <person name="Holt C."/>
            <person name="Huitema E."/>
            <person name="Raffaele S."/>
            <person name="Robideau G.P."/>
            <person name="Thines M."/>
            <person name="Win J."/>
            <person name="Zerillo M.M."/>
            <person name="Beakes G.W."/>
            <person name="Boore J.L."/>
            <person name="Busam D."/>
            <person name="Dumas B."/>
            <person name="Ferriera S."/>
            <person name="Fuerstenberg S.I."/>
            <person name="Gachon C.M."/>
            <person name="Gaulin E."/>
            <person name="Govers F."/>
            <person name="Grenville-Briggs L."/>
            <person name="Horner N."/>
            <person name="Hostetler J."/>
            <person name="Jiang R.H."/>
            <person name="Johnson J."/>
            <person name="Krajaejun T."/>
            <person name="Lin H."/>
            <person name="Meijer H.J."/>
            <person name="Moore B."/>
            <person name="Morris P."/>
            <person name="Phuntmart V."/>
            <person name="Puiu D."/>
            <person name="Shetty J."/>
            <person name="Stajich J.E."/>
            <person name="Tripathy S."/>
            <person name="Wawra S."/>
            <person name="van West P."/>
            <person name="Whitty B.R."/>
            <person name="Coutinho P.M."/>
            <person name="Henrissat B."/>
            <person name="Martin F."/>
            <person name="Thomas P.D."/>
            <person name="Tyler B.M."/>
            <person name="De Vries R.P."/>
            <person name="Kamoun S."/>
            <person name="Yandell M."/>
            <person name="Tisserat N."/>
            <person name="Buell C.R."/>
        </authorList>
    </citation>
    <scope>NUCLEOTIDE SEQUENCE</scope>
    <source>
        <strain evidence="8">DAOM:BR144</strain>
    </source>
</reference>
<dbReference type="InterPro" id="IPR052113">
    <property type="entry name" value="FYVE-type_Zinc_Finger"/>
</dbReference>
<feature type="region of interest" description="Disordered" evidence="5">
    <location>
        <begin position="291"/>
        <end position="336"/>
    </location>
</feature>
<evidence type="ECO:0000313" key="8">
    <source>
        <dbReference type="Proteomes" id="UP000019132"/>
    </source>
</evidence>